<feature type="compositionally biased region" description="Basic and acidic residues" evidence="1">
    <location>
        <begin position="404"/>
        <end position="418"/>
    </location>
</feature>
<gene>
    <name evidence="3" type="primary">LOC106159124</name>
</gene>
<dbReference type="KEGG" id="lak:106159124"/>
<feature type="compositionally biased region" description="Basic and acidic residues" evidence="1">
    <location>
        <begin position="380"/>
        <end position="397"/>
    </location>
</feature>
<organism evidence="2 3">
    <name type="scientific">Lingula anatina</name>
    <name type="common">Brachiopod</name>
    <name type="synonym">Lingula unguis</name>
    <dbReference type="NCBI Taxonomy" id="7574"/>
    <lineage>
        <taxon>Eukaryota</taxon>
        <taxon>Metazoa</taxon>
        <taxon>Spiralia</taxon>
        <taxon>Lophotrochozoa</taxon>
        <taxon>Brachiopoda</taxon>
        <taxon>Linguliformea</taxon>
        <taxon>Lingulata</taxon>
        <taxon>Lingulida</taxon>
        <taxon>Linguloidea</taxon>
        <taxon>Lingulidae</taxon>
        <taxon>Lingula</taxon>
    </lineage>
</organism>
<feature type="compositionally biased region" description="Polar residues" evidence="1">
    <location>
        <begin position="493"/>
        <end position="504"/>
    </location>
</feature>
<feature type="compositionally biased region" description="Basic and acidic residues" evidence="1">
    <location>
        <begin position="289"/>
        <end position="308"/>
    </location>
</feature>
<feature type="compositionally biased region" description="Polar residues" evidence="1">
    <location>
        <begin position="362"/>
        <end position="379"/>
    </location>
</feature>
<feature type="compositionally biased region" description="Polar residues" evidence="1">
    <location>
        <begin position="581"/>
        <end position="592"/>
    </location>
</feature>
<keyword evidence="2" id="KW-1185">Reference proteome</keyword>
<protein>
    <submittedName>
        <fullName evidence="3">Probable serine/threonine-protein kinase kinX</fullName>
    </submittedName>
</protein>
<feature type="region of interest" description="Disordered" evidence="1">
    <location>
        <begin position="1"/>
        <end position="152"/>
    </location>
</feature>
<feature type="compositionally biased region" description="Basic and acidic residues" evidence="1">
    <location>
        <begin position="197"/>
        <end position="211"/>
    </location>
</feature>
<feature type="region of interest" description="Disordered" evidence="1">
    <location>
        <begin position="171"/>
        <end position="457"/>
    </location>
</feature>
<evidence type="ECO:0000313" key="3">
    <source>
        <dbReference type="RefSeq" id="XP_013390773.1"/>
    </source>
</evidence>
<feature type="region of interest" description="Disordered" evidence="1">
    <location>
        <begin position="546"/>
        <end position="648"/>
    </location>
</feature>
<feature type="compositionally biased region" description="Basic and acidic residues" evidence="1">
    <location>
        <begin position="792"/>
        <end position="804"/>
    </location>
</feature>
<dbReference type="RefSeq" id="XP_013390773.1">
    <property type="nucleotide sequence ID" value="XM_013535319.2"/>
</dbReference>
<keyword evidence="3" id="KW-0808">Transferase</keyword>
<name>A0A1S3HXN5_LINAN</name>
<feature type="compositionally biased region" description="Polar residues" evidence="1">
    <location>
        <begin position="630"/>
        <end position="639"/>
    </location>
</feature>
<reference evidence="3" key="1">
    <citation type="submission" date="2025-08" db="UniProtKB">
        <authorList>
            <consortium name="RefSeq"/>
        </authorList>
    </citation>
    <scope>IDENTIFICATION</scope>
    <source>
        <tissue evidence="3">Gonads</tissue>
    </source>
</reference>
<feature type="region of interest" description="Disordered" evidence="1">
    <location>
        <begin position="481"/>
        <end position="514"/>
    </location>
</feature>
<dbReference type="InParanoid" id="A0A1S3HXN5"/>
<feature type="compositionally biased region" description="Low complexity" evidence="1">
    <location>
        <begin position="32"/>
        <end position="41"/>
    </location>
</feature>
<dbReference type="GeneID" id="106159124"/>
<feature type="compositionally biased region" description="Polar residues" evidence="1">
    <location>
        <begin position="262"/>
        <end position="288"/>
    </location>
</feature>
<sequence length="928" mass="99470">MAENHGGKSQAKRPTEIAPESGRVTGGKTSKKLPLTSSSEKVSTSGKKTPSSDKHPPTSGPGRRTPATTPSGDKGIPGSGKKTPSADKPPSARKTPASTPTEKKAPLGGRRTPATTPSGESPTKKATVRKAGSIEALHSGKRAGSIEGINHQAAKKLGSTEAIHKNMGTCASTKAAGGSPRITPANSLNALAPQKAPPKEKPAAEEKEVLKEVLTTEEQDKLEMQAEGISLSSESVPSDREEELEKLEIIEDSDRIPDYSETEQSGVSSAINNNTCETNIPAVESTNSESDKRDVEIVPENVSEKETEQIPIPIEKQENIGSAAPVSTADENIHLETQNDIKEEQKDNDFKEVPLDTESEETVSQSSDKQQVTEVTEVSRTTDTEAEKVVTEEKLTNDEQDSGQTKDETTEDETKVGEPAKQPGNFTDATETSADDKINVQTDDSGNSSENRSKVAEEELIRSLKQLEDLTVQAATMAAALGQKVEDQDEGTPKSSSTENTNLELGSEYEQPNKMENANLVTEAEIQLPNEMEALNEVETSVAGAAPADAFVATDEPASTPAVEKNQEERNVPDDEHTKMNIDSTEVAQQVDPTPGEVKQNEHSDSVVTPQKQTTEIQAPQLVRQEAVDSDSTPASPGPTTKEIPATSEIIRNRLVDLNEHSEAAILETNMEITSNGEQEAKQSKPEGQIATDGEHLPSSVEDDSAEGKESIITESSETIDGKSAPVTISEEDKKVAADTTDDVAVPQVPVEEKVEQEATLTDEPAEIQTGTTEPASIAPSEAITENTLEPKATEPENEVKPVRSDNEDIKYSEVEIAIPVNGVSTSIHSEEKTKDGASSKQAEMPVIMVEDTIAKCEATPIECAVPAEDHDNEAPISPLQIYNRLLAVQREMSTMQIQLTKLQSAMRNSSHALMDVIELTEKQLGIN</sequence>
<dbReference type="AlphaFoldDB" id="A0A1S3HXN5"/>
<proteinExistence type="predicted"/>
<evidence type="ECO:0000313" key="2">
    <source>
        <dbReference type="Proteomes" id="UP000085678"/>
    </source>
</evidence>
<feature type="compositionally biased region" description="Polar residues" evidence="1">
    <location>
        <begin position="439"/>
        <end position="450"/>
    </location>
</feature>
<accession>A0A1S3HXN5</accession>
<keyword evidence="3" id="KW-0418">Kinase</keyword>
<feature type="compositionally biased region" description="Basic and acidic residues" evidence="1">
    <location>
        <begin position="565"/>
        <end position="580"/>
    </location>
</feature>
<feature type="compositionally biased region" description="Basic and acidic residues" evidence="1">
    <location>
        <begin position="331"/>
        <end position="354"/>
    </location>
</feature>
<feature type="compositionally biased region" description="Basic and acidic residues" evidence="1">
    <location>
        <begin position="246"/>
        <end position="258"/>
    </location>
</feature>
<dbReference type="OMA" id="NEGANSI"/>
<evidence type="ECO:0000256" key="1">
    <source>
        <dbReference type="SAM" id="MobiDB-lite"/>
    </source>
</evidence>
<feature type="region of interest" description="Disordered" evidence="1">
    <location>
        <begin position="671"/>
        <end position="804"/>
    </location>
</feature>
<feature type="compositionally biased region" description="Polar residues" evidence="1">
    <location>
        <begin position="606"/>
        <end position="618"/>
    </location>
</feature>
<dbReference type="GO" id="GO:0016301">
    <property type="term" value="F:kinase activity"/>
    <property type="evidence" value="ECO:0007669"/>
    <property type="project" value="UniProtKB-KW"/>
</dbReference>
<dbReference type="Proteomes" id="UP000085678">
    <property type="component" value="Unplaced"/>
</dbReference>